<protein>
    <submittedName>
        <fullName evidence="1">Uncharacterized protein</fullName>
    </submittedName>
</protein>
<evidence type="ECO:0000313" key="1">
    <source>
        <dbReference type="EMBL" id="MFC5472450.1"/>
    </source>
</evidence>
<organism evidence="1 2">
    <name type="scientific">Paraherbaspirillum soli</name>
    <dbReference type="NCBI Taxonomy" id="631222"/>
    <lineage>
        <taxon>Bacteria</taxon>
        <taxon>Pseudomonadati</taxon>
        <taxon>Pseudomonadota</taxon>
        <taxon>Betaproteobacteria</taxon>
        <taxon>Burkholderiales</taxon>
        <taxon>Oxalobacteraceae</taxon>
        <taxon>Paraherbaspirillum</taxon>
    </lineage>
</organism>
<name>A0ABW0M4H2_9BURK</name>
<evidence type="ECO:0000313" key="2">
    <source>
        <dbReference type="Proteomes" id="UP001596045"/>
    </source>
</evidence>
<keyword evidence="2" id="KW-1185">Reference proteome</keyword>
<proteinExistence type="predicted"/>
<reference evidence="2" key="1">
    <citation type="journal article" date="2019" name="Int. J. Syst. Evol. Microbiol.">
        <title>The Global Catalogue of Microorganisms (GCM) 10K type strain sequencing project: providing services to taxonomists for standard genome sequencing and annotation.</title>
        <authorList>
            <consortium name="The Broad Institute Genomics Platform"/>
            <consortium name="The Broad Institute Genome Sequencing Center for Infectious Disease"/>
            <person name="Wu L."/>
            <person name="Ma J."/>
        </authorList>
    </citation>
    <scope>NUCLEOTIDE SEQUENCE [LARGE SCALE GENOMIC DNA]</scope>
    <source>
        <strain evidence="2">JCM 17066</strain>
    </source>
</reference>
<dbReference type="RefSeq" id="WP_378993901.1">
    <property type="nucleotide sequence ID" value="NZ_JBHSMT010000004.1"/>
</dbReference>
<sequence length="116" mass="13157">MQFHTDGIIFKVVSITGPTHNYLGLSFAEKTEVVGVYVEPLMLNAEEPIRLEASDVQHWVMKGVEQANRELDANYKLKCVQFVASDTPPVEVYAQLARYIIERMHANLDAYNGESR</sequence>
<dbReference type="Proteomes" id="UP001596045">
    <property type="component" value="Unassembled WGS sequence"/>
</dbReference>
<gene>
    <name evidence="1" type="ORF">ACFPM8_00615</name>
</gene>
<accession>A0ABW0M4H2</accession>
<dbReference type="EMBL" id="JBHSMT010000004">
    <property type="protein sequence ID" value="MFC5472450.1"/>
    <property type="molecule type" value="Genomic_DNA"/>
</dbReference>
<comment type="caution">
    <text evidence="1">The sequence shown here is derived from an EMBL/GenBank/DDBJ whole genome shotgun (WGS) entry which is preliminary data.</text>
</comment>